<dbReference type="Pfam" id="PF22742">
    <property type="entry name" value="PspAB"/>
    <property type="match status" value="1"/>
</dbReference>
<gene>
    <name evidence="1" type="ORF">NCTC7807_01941</name>
</gene>
<sequence>MGFLDALFGRRKQIQPNLDDWFALPSAALELEAATGFTPAGRGAVCFTGVEGGQFARLKQEIRELLDTDTAQGGQPVEYSQDRYGYTWLQVEQPPDDLPALVNDLHTINSMLQDHGWGPQLLCSLVGFTGPADSQEAGLPLGLVYLYKRGTFYPFAPRTGNRRDNALELRVQGALEHELPLEADLGRWYPLWNSPALSGP</sequence>
<evidence type="ECO:0000313" key="1">
    <source>
        <dbReference type="EMBL" id="SUP35239.1"/>
    </source>
</evidence>
<dbReference type="InterPro" id="IPR054383">
    <property type="entry name" value="PspAB-like"/>
</dbReference>
<dbReference type="EMBL" id="UHID01000005">
    <property type="protein sequence ID" value="SUP35239.1"/>
    <property type="molecule type" value="Genomic_DNA"/>
</dbReference>
<dbReference type="RefSeq" id="WP_100455617.1">
    <property type="nucleotide sequence ID" value="NZ_UHID01000005.1"/>
</dbReference>
<evidence type="ECO:0000313" key="2">
    <source>
        <dbReference type="Proteomes" id="UP000254150"/>
    </source>
</evidence>
<reference evidence="1 2" key="1">
    <citation type="submission" date="2018-06" db="EMBL/GenBank/DDBJ databases">
        <authorList>
            <consortium name="Pathogen Informatics"/>
            <person name="Doyle S."/>
        </authorList>
    </citation>
    <scope>NUCLEOTIDE SEQUENCE [LARGE SCALE GENOMIC DNA]</scope>
    <source>
        <strain evidence="1 2">NCTC7807</strain>
    </source>
</reference>
<protein>
    <submittedName>
        <fullName evidence="1">Uncharacterized protein</fullName>
    </submittedName>
</protein>
<organism evidence="1 2">
    <name type="scientific">Streptomyces griseus</name>
    <dbReference type="NCBI Taxonomy" id="1911"/>
    <lineage>
        <taxon>Bacteria</taxon>
        <taxon>Bacillati</taxon>
        <taxon>Actinomycetota</taxon>
        <taxon>Actinomycetes</taxon>
        <taxon>Kitasatosporales</taxon>
        <taxon>Streptomycetaceae</taxon>
        <taxon>Streptomyces</taxon>
    </lineage>
</organism>
<proteinExistence type="predicted"/>
<accession>A0A380NB20</accession>
<dbReference type="GeneID" id="95071328"/>
<dbReference type="AlphaFoldDB" id="A0A380NB20"/>
<name>A0A380NB20_STRGR</name>
<dbReference type="Proteomes" id="UP000254150">
    <property type="component" value="Unassembled WGS sequence"/>
</dbReference>